<reference evidence="10" key="2">
    <citation type="submission" date="2022-12" db="EMBL/GenBank/DDBJ databases">
        <title>B. miyamotoi WGS.</title>
        <authorList>
            <person name="Kuleshov K.V."/>
            <person name="Hoornstra D."/>
            <person name="Hovius J.W."/>
            <person name="Platonov A.E."/>
            <person name="Telford S.R. III."/>
        </authorList>
    </citation>
    <scope>NUCLEOTIDE SEQUENCE</scope>
    <source>
        <strain evidence="10">Yekat-76</strain>
        <plasmid evidence="10">pYekat-76-lp70</plasmid>
    </source>
</reference>
<keyword evidence="3" id="KW-0732">Signal</keyword>
<dbReference type="RefSeq" id="WP_025444321.1">
    <property type="nucleotide sequence ID" value="NZ_CP024207.2"/>
</dbReference>
<keyword evidence="11" id="KW-1185">Reference proteome</keyword>
<evidence type="ECO:0000313" key="9">
    <source>
        <dbReference type="EMBL" id="ATQ16526.1"/>
    </source>
</evidence>
<dbReference type="AlphaFoldDB" id="A0AAQ3HFP8"/>
<evidence type="ECO:0000256" key="8">
    <source>
        <dbReference type="ARBA" id="ARBA00046007"/>
    </source>
</evidence>
<evidence type="ECO:0000256" key="5">
    <source>
        <dbReference type="ARBA" id="ARBA00023139"/>
    </source>
</evidence>
<reference evidence="9" key="3">
    <citation type="submission" date="2022-12" db="EMBL/GenBank/DDBJ databases">
        <title>Whole genome sequencing of Borrelia miyamotoi strains isolated at the Russian territory.</title>
        <authorList>
            <person name="Kuleshov K.V."/>
            <person name="Platonov A.E."/>
            <person name="Goptar I.A."/>
            <person name="Shipulin G.A."/>
            <person name="Markelov M.L."/>
            <person name="Koetsveld J."/>
            <person name="Kolyasnikova N.M."/>
            <person name="Sarksyan D.S."/>
            <person name="Toporkova M.G."/>
            <person name="Hovius J.W."/>
        </authorList>
    </citation>
    <scope>NUCLEOTIDE SEQUENCE</scope>
    <source>
        <strain evidence="9">Yekat-1</strain>
        <plasmid evidence="9">pYekat-1-lp70</plasmid>
    </source>
</reference>
<keyword evidence="6" id="KW-0998">Cell outer membrane</keyword>
<accession>A0AAQ3HFP8</accession>
<keyword evidence="5" id="KW-0564">Palmitate</keyword>
<dbReference type="EMBL" id="CP117139">
    <property type="protein sequence ID" value="WEG86057.1"/>
    <property type="molecule type" value="Genomic_DNA"/>
</dbReference>
<evidence type="ECO:0000256" key="4">
    <source>
        <dbReference type="ARBA" id="ARBA00023136"/>
    </source>
</evidence>
<comment type="function">
    <text evidence="8">An outer membrane protein that may participate in pathogenesis. Some human Lyme disease patients have antibodies against this protein. The Mlp proteins probably undergo intragenic recombination, generating new alleles.</text>
</comment>
<evidence type="ECO:0000313" key="10">
    <source>
        <dbReference type="EMBL" id="WEG86057.1"/>
    </source>
</evidence>
<geneLocation type="plasmid" evidence="9 11">
    <name>pYekat-1-lp70</name>
</geneLocation>
<comment type="similarity">
    <text evidence="2">Belongs to the Multicopy lipoprotein (Mlp) family.</text>
</comment>
<evidence type="ECO:0000313" key="12">
    <source>
        <dbReference type="Proteomes" id="UP000291995"/>
    </source>
</evidence>
<evidence type="ECO:0000256" key="6">
    <source>
        <dbReference type="ARBA" id="ARBA00023237"/>
    </source>
</evidence>
<evidence type="ECO:0000256" key="7">
    <source>
        <dbReference type="ARBA" id="ARBA00023288"/>
    </source>
</evidence>
<name>A0AAQ3HFP8_9SPIR</name>
<dbReference type="EMBL" id="CP024335">
    <property type="protein sequence ID" value="ATQ16526.1"/>
    <property type="molecule type" value="Genomic_DNA"/>
</dbReference>
<keyword evidence="4" id="KW-0472">Membrane</keyword>
<geneLocation type="plasmid" evidence="10 12">
    <name>pYekat-76-lp70</name>
</geneLocation>
<evidence type="ECO:0000313" key="11">
    <source>
        <dbReference type="Proteomes" id="UP000230633"/>
    </source>
</evidence>
<keyword evidence="7 10" id="KW-0449">Lipoprotein</keyword>
<comment type="subcellular location">
    <subcellularLocation>
        <location evidence="1">Cell outer membrane</location>
        <topology evidence="1">Lipid-anchor</topology>
    </subcellularLocation>
</comment>
<evidence type="ECO:0000256" key="1">
    <source>
        <dbReference type="ARBA" id="ARBA00004459"/>
    </source>
</evidence>
<reference evidence="11" key="1">
    <citation type="submission" date="2017-10" db="EMBL/GenBank/DDBJ databases">
        <title>Whole genome sequencing of Borrelia miyamotoi strains isolated at the Russian territory.</title>
        <authorList>
            <person name="Kuleshov K.V."/>
            <person name="Platonov A.E."/>
            <person name="Goptar I.A."/>
            <person name="Shipulin G.A."/>
            <person name="Markelov M.L."/>
            <person name="Koetsveld J."/>
            <person name="Kolyasnikova N.M."/>
            <person name="Sarksyan D.S."/>
            <person name="Toporkova M.G."/>
            <person name="Hovius J.W."/>
        </authorList>
    </citation>
    <scope>NUCLEOTIDE SEQUENCE [LARGE SCALE GENOMIC DNA]</scope>
    <source>
        <strain evidence="11">Yekat-1</strain>
        <plasmid evidence="11">pYekat-1-lp70</plasmid>
    </source>
</reference>
<proteinExistence type="inferred from homology"/>
<dbReference type="Pfam" id="PF03304">
    <property type="entry name" value="Mlp"/>
    <property type="match status" value="1"/>
</dbReference>
<evidence type="ECO:0000256" key="2">
    <source>
        <dbReference type="ARBA" id="ARBA00008380"/>
    </source>
</evidence>
<sequence>MVKFIYYLILCGTLFLYCCGDRNKSLTSTNSINDNSQPHKSEKIILQKDSTLTPEEQKFKLLIFAFNKMKNIMEKDFQSLNFTSSRIQVERTYTEFIPWLLNHPDKQKELANSFNSFYNFLDEKRQKYANTKTLNAYIADAINAGKDNHENNKYGAKSENFIWHLFRDTIDSISLKDSKEEKFENIKIQLTSTNMINYYRTTWL</sequence>
<dbReference type="GO" id="GO:0009279">
    <property type="term" value="C:cell outer membrane"/>
    <property type="evidence" value="ECO:0007669"/>
    <property type="project" value="UniProtKB-SubCell"/>
</dbReference>
<evidence type="ECO:0000256" key="3">
    <source>
        <dbReference type="ARBA" id="ARBA00022729"/>
    </source>
</evidence>
<dbReference type="Proteomes" id="UP000230633">
    <property type="component" value="Plasmid pYekat-1-lp70"/>
</dbReference>
<protein>
    <submittedName>
        <fullName evidence="10">Mlp family lipoprotein</fullName>
    </submittedName>
</protein>
<dbReference type="InterPro" id="IPR004983">
    <property type="entry name" value="Mlp"/>
</dbReference>
<dbReference type="Proteomes" id="UP000291995">
    <property type="component" value="Plasmid pYekat-76-lp70"/>
</dbReference>
<keyword evidence="10" id="KW-0614">Plasmid</keyword>
<organism evidence="10 12">
    <name type="scientific">Borrelia miyamotoi</name>
    <dbReference type="NCBI Taxonomy" id="47466"/>
    <lineage>
        <taxon>Bacteria</taxon>
        <taxon>Pseudomonadati</taxon>
        <taxon>Spirochaetota</taxon>
        <taxon>Spirochaetia</taxon>
        <taxon>Spirochaetales</taxon>
        <taxon>Borreliaceae</taxon>
        <taxon>Borrelia</taxon>
    </lineage>
</organism>
<gene>
    <name evidence="9" type="ORF">CNO13_04980</name>
    <name evidence="10" type="ORF">EZU67_004815</name>
</gene>